<accession>Q4RBW2</accession>
<dbReference type="GO" id="GO:0005634">
    <property type="term" value="C:nucleus"/>
    <property type="evidence" value="ECO:0007669"/>
    <property type="project" value="TreeGrafter"/>
</dbReference>
<evidence type="ECO:0000256" key="5">
    <source>
        <dbReference type="ARBA" id="ARBA00022912"/>
    </source>
</evidence>
<keyword evidence="7" id="KW-1133">Transmembrane helix</keyword>
<dbReference type="AlphaFoldDB" id="Q4RBW2"/>
<feature type="non-terminal residue" evidence="9">
    <location>
        <position position="1"/>
    </location>
</feature>
<reference evidence="9" key="2">
    <citation type="submission" date="2004-02" db="EMBL/GenBank/DDBJ databases">
        <authorList>
            <consortium name="Genoscope"/>
            <consortium name="Whitehead Institute Centre for Genome Research"/>
        </authorList>
    </citation>
    <scope>NUCLEOTIDE SEQUENCE</scope>
</reference>
<dbReference type="PANTHER" id="PTHR46047">
    <property type="entry name" value="TYROSINE-PROTEIN PHOSPHATASE NON-RECEPTOR TYPE 61F"/>
    <property type="match status" value="1"/>
</dbReference>
<dbReference type="InterPro" id="IPR003595">
    <property type="entry name" value="Tyr_Pase_cat"/>
</dbReference>
<dbReference type="InterPro" id="IPR051985">
    <property type="entry name" value="NR_tyrosine_phosphatase"/>
</dbReference>
<keyword evidence="3" id="KW-0597">Phosphoprotein</keyword>
<comment type="caution">
    <text evidence="9">The sequence shown here is derived from an EMBL/GenBank/DDBJ whole genome shotgun (WGS) entry which is preliminary data.</text>
</comment>
<name>Q4RBW2_TETNG</name>
<keyword evidence="6 7" id="KW-0472">Membrane</keyword>
<dbReference type="PANTHER" id="PTHR46047:SF1">
    <property type="entry name" value="TYROSINE-PROTEIN PHOSPHATASE NON-RECEPTOR TYPE 2"/>
    <property type="match status" value="1"/>
</dbReference>
<dbReference type="SUPFAM" id="SSF52799">
    <property type="entry name" value="(Phosphotyrosine protein) phosphatases II"/>
    <property type="match status" value="1"/>
</dbReference>
<dbReference type="EMBL" id="CAAE01020474">
    <property type="protein sequence ID" value="CAG14121.1"/>
    <property type="molecule type" value="Genomic_DNA"/>
</dbReference>
<dbReference type="GO" id="GO:0005737">
    <property type="term" value="C:cytoplasm"/>
    <property type="evidence" value="ECO:0007669"/>
    <property type="project" value="TreeGrafter"/>
</dbReference>
<dbReference type="SMART" id="SM00404">
    <property type="entry name" value="PTPc_motif"/>
    <property type="match status" value="1"/>
</dbReference>
<dbReference type="GO" id="GO:0019901">
    <property type="term" value="F:protein kinase binding"/>
    <property type="evidence" value="ECO:0007669"/>
    <property type="project" value="TreeGrafter"/>
</dbReference>
<dbReference type="PRINTS" id="PR00700">
    <property type="entry name" value="PRTYPHPHTASE"/>
</dbReference>
<protein>
    <recommendedName>
        <fullName evidence="2">protein-tyrosine-phosphatase</fullName>
        <ecNumber evidence="2">3.1.3.48</ecNumber>
    </recommendedName>
</protein>
<feature type="domain" description="Tyrosine-protein phosphatase" evidence="8">
    <location>
        <begin position="1"/>
        <end position="135"/>
    </location>
</feature>
<comment type="subcellular location">
    <subcellularLocation>
        <location evidence="1">Endomembrane system</location>
    </subcellularLocation>
</comment>
<evidence type="ECO:0000256" key="7">
    <source>
        <dbReference type="SAM" id="Phobius"/>
    </source>
</evidence>
<organism evidence="9">
    <name type="scientific">Tetraodon nigroviridis</name>
    <name type="common">Spotted green pufferfish</name>
    <name type="synonym">Chelonodon nigroviridis</name>
    <dbReference type="NCBI Taxonomy" id="99883"/>
    <lineage>
        <taxon>Eukaryota</taxon>
        <taxon>Metazoa</taxon>
        <taxon>Chordata</taxon>
        <taxon>Craniata</taxon>
        <taxon>Vertebrata</taxon>
        <taxon>Euteleostomi</taxon>
        <taxon>Actinopterygii</taxon>
        <taxon>Neopterygii</taxon>
        <taxon>Teleostei</taxon>
        <taxon>Neoteleostei</taxon>
        <taxon>Acanthomorphata</taxon>
        <taxon>Eupercaria</taxon>
        <taxon>Tetraodontiformes</taxon>
        <taxon>Tetradontoidea</taxon>
        <taxon>Tetraodontidae</taxon>
        <taxon>Tetraodon</taxon>
    </lineage>
</organism>
<feature type="transmembrane region" description="Helical" evidence="7">
    <location>
        <begin position="45"/>
        <end position="66"/>
    </location>
</feature>
<dbReference type="OrthoDB" id="9450131at2759"/>
<dbReference type="GO" id="GO:0004726">
    <property type="term" value="F:non-membrane spanning protein tyrosine phosphatase activity"/>
    <property type="evidence" value="ECO:0007669"/>
    <property type="project" value="TreeGrafter"/>
</dbReference>
<evidence type="ECO:0000259" key="8">
    <source>
        <dbReference type="PROSITE" id="PS50055"/>
    </source>
</evidence>
<keyword evidence="7" id="KW-0812">Transmembrane</keyword>
<dbReference type="GO" id="GO:0070373">
    <property type="term" value="P:negative regulation of ERK1 and ERK2 cascade"/>
    <property type="evidence" value="ECO:0007669"/>
    <property type="project" value="TreeGrafter"/>
</dbReference>
<evidence type="ECO:0000256" key="3">
    <source>
        <dbReference type="ARBA" id="ARBA00022553"/>
    </source>
</evidence>
<dbReference type="KEGG" id="tng:GSTEN00038085G001"/>
<gene>
    <name evidence="9" type="ORF">GSTENG00038085001</name>
</gene>
<dbReference type="InterPro" id="IPR029021">
    <property type="entry name" value="Prot-tyrosine_phosphatase-like"/>
</dbReference>
<evidence type="ECO:0000256" key="1">
    <source>
        <dbReference type="ARBA" id="ARBA00004308"/>
    </source>
</evidence>
<dbReference type="GO" id="GO:0046426">
    <property type="term" value="P:negative regulation of receptor signaling pathway via JAK-STAT"/>
    <property type="evidence" value="ECO:0007669"/>
    <property type="project" value="TreeGrafter"/>
</dbReference>
<dbReference type="InterPro" id="IPR000242">
    <property type="entry name" value="PTP_cat"/>
</dbReference>
<sequence>FGVPESPASFLKFFFKMGKWGGVGEEQGPPLVKCRGGKGSWGEFFLVETFLVLVGPAFFLEFRVFFKGPRGKNPPPPPPTCRPFILPSSPLQLDKRKDWSSVDIKSVLLDMRKYRMGLIQTPEPLRFSYMAVLEGARHIRDDSSLQ</sequence>
<proteinExistence type="predicted"/>
<dbReference type="GO" id="GO:0012505">
    <property type="term" value="C:endomembrane system"/>
    <property type="evidence" value="ECO:0007669"/>
    <property type="project" value="UniProtKB-SubCell"/>
</dbReference>
<reference evidence="9" key="1">
    <citation type="journal article" date="2004" name="Nature">
        <title>Genome duplication in the teleost fish Tetraodon nigroviridis reveals the early vertebrate proto-karyotype.</title>
        <authorList>
            <person name="Jaillon O."/>
            <person name="Aury J.-M."/>
            <person name="Brunet F."/>
            <person name="Petit J.-L."/>
            <person name="Stange-Thomann N."/>
            <person name="Mauceli E."/>
            <person name="Bouneau L."/>
            <person name="Fischer C."/>
            <person name="Ozouf-Costaz C."/>
            <person name="Bernot A."/>
            <person name="Nicaud S."/>
            <person name="Jaffe D."/>
            <person name="Fisher S."/>
            <person name="Lutfalla G."/>
            <person name="Dossat C."/>
            <person name="Segurens B."/>
            <person name="Dasilva C."/>
            <person name="Salanoubat M."/>
            <person name="Levy M."/>
            <person name="Boudet N."/>
            <person name="Castellano S."/>
            <person name="Anthouard V."/>
            <person name="Jubin C."/>
            <person name="Castelli V."/>
            <person name="Katinka M."/>
            <person name="Vacherie B."/>
            <person name="Biemont C."/>
            <person name="Skalli Z."/>
            <person name="Cattolico L."/>
            <person name="Poulain J."/>
            <person name="De Berardinis V."/>
            <person name="Cruaud C."/>
            <person name="Duprat S."/>
            <person name="Brottier P."/>
            <person name="Coutanceau J.-P."/>
            <person name="Gouzy J."/>
            <person name="Parra G."/>
            <person name="Lardier G."/>
            <person name="Chapple C."/>
            <person name="McKernan K.J."/>
            <person name="McEwan P."/>
            <person name="Bosak S."/>
            <person name="Kellis M."/>
            <person name="Volff J.-N."/>
            <person name="Guigo R."/>
            <person name="Zody M.C."/>
            <person name="Mesirov J."/>
            <person name="Lindblad-Toh K."/>
            <person name="Birren B."/>
            <person name="Nusbaum C."/>
            <person name="Kahn D."/>
            <person name="Robinson-Rechavi M."/>
            <person name="Laudet V."/>
            <person name="Schachter V."/>
            <person name="Quetier F."/>
            <person name="Saurin W."/>
            <person name="Scarpelli C."/>
            <person name="Wincker P."/>
            <person name="Lander E.S."/>
            <person name="Weissenbach J."/>
            <person name="Roest Crollius H."/>
        </authorList>
    </citation>
    <scope>NUCLEOTIDE SEQUENCE [LARGE SCALE GENOMIC DNA]</scope>
</reference>
<evidence type="ECO:0000256" key="2">
    <source>
        <dbReference type="ARBA" id="ARBA00013064"/>
    </source>
</evidence>
<evidence type="ECO:0000256" key="4">
    <source>
        <dbReference type="ARBA" id="ARBA00022801"/>
    </source>
</evidence>
<evidence type="ECO:0000256" key="6">
    <source>
        <dbReference type="ARBA" id="ARBA00023136"/>
    </source>
</evidence>
<feature type="non-terminal residue" evidence="9">
    <location>
        <position position="146"/>
    </location>
</feature>
<dbReference type="EC" id="3.1.3.48" evidence="2"/>
<keyword evidence="4" id="KW-0378">Hydrolase</keyword>
<dbReference type="Gene3D" id="3.90.190.10">
    <property type="entry name" value="Protein tyrosine phosphatase superfamily"/>
    <property type="match status" value="1"/>
</dbReference>
<keyword evidence="5" id="KW-0904">Protein phosphatase</keyword>
<evidence type="ECO:0000313" key="9">
    <source>
        <dbReference type="EMBL" id="CAG14121.1"/>
    </source>
</evidence>
<dbReference type="PROSITE" id="PS50055">
    <property type="entry name" value="TYR_PHOSPHATASE_PTP"/>
    <property type="match status" value="1"/>
</dbReference>